<dbReference type="PRINTS" id="PR01076">
    <property type="entry name" value="CALDESMON"/>
</dbReference>
<gene>
    <name evidence="2" type="ORF">AMECASPLE_014462</name>
</gene>
<feature type="region of interest" description="Disordered" evidence="1">
    <location>
        <begin position="165"/>
        <end position="186"/>
    </location>
</feature>
<evidence type="ECO:0008006" key="4">
    <source>
        <dbReference type="Google" id="ProtNLM"/>
    </source>
</evidence>
<dbReference type="EMBL" id="JAHRIP010029198">
    <property type="protein sequence ID" value="MEQ2291557.1"/>
    <property type="molecule type" value="Genomic_DNA"/>
</dbReference>
<dbReference type="InterPro" id="IPR006017">
    <property type="entry name" value="Caldesmon"/>
</dbReference>
<proteinExistence type="predicted"/>
<feature type="region of interest" description="Disordered" evidence="1">
    <location>
        <begin position="222"/>
        <end position="286"/>
    </location>
</feature>
<feature type="compositionally biased region" description="Basic and acidic residues" evidence="1">
    <location>
        <begin position="253"/>
        <end position="270"/>
    </location>
</feature>
<feature type="non-terminal residue" evidence="2">
    <location>
        <position position="1"/>
    </location>
</feature>
<evidence type="ECO:0000313" key="2">
    <source>
        <dbReference type="EMBL" id="MEQ2291557.1"/>
    </source>
</evidence>
<dbReference type="PANTHER" id="PTHR18949:SF0">
    <property type="entry name" value="CALDESMON"/>
    <property type="match status" value="1"/>
</dbReference>
<sequence length="286" mass="31677">RDSVPSTKADDAERQEAERKLLELKQRRNNAETEELEKMKQKQHNAEAELEELKRKREERRKILEEEEKQRKKEQEEKKAKEQEERKRMKEEIEKRRAEAAEKKKQMGEEAAKPDFTISPKGSSKIGEKAEFLNKSALKSPTRLSHTPLVPKIGNRLEQFTSAIQGNKEVKSPKSPLADIPAGGTRNIKSMWEKGIVSSPLESPAPANKDVAGIRGSVAGRVNSLKAKPAETEKTPAPAPAAATSPPPAAKPAEAKPGEVGKRGMWETKRASTPAKVAVGGKSKFN</sequence>
<protein>
    <recommendedName>
        <fullName evidence="4">Caldesmon 1b</fullName>
    </recommendedName>
</protein>
<keyword evidence="3" id="KW-1185">Reference proteome</keyword>
<dbReference type="Proteomes" id="UP001469553">
    <property type="component" value="Unassembled WGS sequence"/>
</dbReference>
<dbReference type="InterPro" id="IPR006018">
    <property type="entry name" value="Caldesmon_LSP"/>
</dbReference>
<comment type="caution">
    <text evidence="2">The sequence shown here is derived from an EMBL/GenBank/DDBJ whole genome shotgun (WGS) entry which is preliminary data.</text>
</comment>
<organism evidence="2 3">
    <name type="scientific">Ameca splendens</name>
    <dbReference type="NCBI Taxonomy" id="208324"/>
    <lineage>
        <taxon>Eukaryota</taxon>
        <taxon>Metazoa</taxon>
        <taxon>Chordata</taxon>
        <taxon>Craniata</taxon>
        <taxon>Vertebrata</taxon>
        <taxon>Euteleostomi</taxon>
        <taxon>Actinopterygii</taxon>
        <taxon>Neopterygii</taxon>
        <taxon>Teleostei</taxon>
        <taxon>Neoteleostei</taxon>
        <taxon>Acanthomorphata</taxon>
        <taxon>Ovalentaria</taxon>
        <taxon>Atherinomorphae</taxon>
        <taxon>Cyprinodontiformes</taxon>
        <taxon>Goodeidae</taxon>
        <taxon>Ameca</taxon>
    </lineage>
</organism>
<evidence type="ECO:0000256" key="1">
    <source>
        <dbReference type="SAM" id="MobiDB-lite"/>
    </source>
</evidence>
<accession>A0ABV0YD17</accession>
<dbReference type="PANTHER" id="PTHR18949">
    <property type="entry name" value="CALDESMON"/>
    <property type="match status" value="1"/>
</dbReference>
<feature type="compositionally biased region" description="Basic and acidic residues" evidence="1">
    <location>
        <begin position="23"/>
        <end position="113"/>
    </location>
</feature>
<reference evidence="2 3" key="1">
    <citation type="submission" date="2021-06" db="EMBL/GenBank/DDBJ databases">
        <authorList>
            <person name="Palmer J.M."/>
        </authorList>
    </citation>
    <scope>NUCLEOTIDE SEQUENCE [LARGE SCALE GENOMIC DNA]</scope>
    <source>
        <strain evidence="2 3">AS_MEX2019</strain>
        <tissue evidence="2">Muscle</tissue>
    </source>
</reference>
<name>A0ABV0YD17_9TELE</name>
<evidence type="ECO:0000313" key="3">
    <source>
        <dbReference type="Proteomes" id="UP001469553"/>
    </source>
</evidence>
<feature type="region of interest" description="Disordered" evidence="1">
    <location>
        <begin position="23"/>
        <end position="124"/>
    </location>
</feature>
<dbReference type="Pfam" id="PF02029">
    <property type="entry name" value="Caldesmon"/>
    <property type="match status" value="1"/>
</dbReference>